<evidence type="ECO:0000313" key="2">
    <source>
        <dbReference type="Proteomes" id="UP001518989"/>
    </source>
</evidence>
<dbReference type="EMBL" id="JACTNG010000011">
    <property type="protein sequence ID" value="MBO1080908.1"/>
    <property type="molecule type" value="Genomic_DNA"/>
</dbReference>
<evidence type="ECO:0000313" key="1">
    <source>
        <dbReference type="EMBL" id="MBO1080908.1"/>
    </source>
</evidence>
<evidence type="ECO:0008006" key="3">
    <source>
        <dbReference type="Google" id="ProtNLM"/>
    </source>
</evidence>
<accession>A0ABS3KTV0</accession>
<reference evidence="1 2" key="1">
    <citation type="submission" date="2020-09" db="EMBL/GenBank/DDBJ databases">
        <title>Roseomonas.</title>
        <authorList>
            <person name="Zhu W."/>
        </authorList>
    </citation>
    <scope>NUCLEOTIDE SEQUENCE [LARGE SCALE GENOMIC DNA]</scope>
    <source>
        <strain evidence="1 2">573</strain>
    </source>
</reference>
<keyword evidence="2" id="KW-1185">Reference proteome</keyword>
<protein>
    <recommendedName>
        <fullName evidence="3">Peptidase C39-like domain-containing protein</fullName>
    </recommendedName>
</protein>
<comment type="caution">
    <text evidence="1">The sequence shown here is derived from an EMBL/GenBank/DDBJ whole genome shotgun (WGS) entry which is preliminary data.</text>
</comment>
<proteinExistence type="predicted"/>
<name>A0ABS3KTV0_9PROT</name>
<dbReference type="RefSeq" id="WP_207419085.1">
    <property type="nucleotide sequence ID" value="NZ_CP061177.1"/>
</dbReference>
<organism evidence="1 2">
    <name type="scientific">Roseomonas haemaphysalidis</name>
    <dbReference type="NCBI Taxonomy" id="2768162"/>
    <lineage>
        <taxon>Bacteria</taxon>
        <taxon>Pseudomonadati</taxon>
        <taxon>Pseudomonadota</taxon>
        <taxon>Alphaproteobacteria</taxon>
        <taxon>Acetobacterales</taxon>
        <taxon>Roseomonadaceae</taxon>
        <taxon>Roseomonas</taxon>
    </lineage>
</organism>
<gene>
    <name evidence="1" type="ORF">IAI61_17845</name>
</gene>
<sequence>MQREDGRRIATPAAGLRLAENSAARLTLERGGHTGWCGPAAIALAAGCGYAEACALLHRVAPERYVHQPEIVTAYWRDVLAALQLAGQPSLPLPLDTPGGRGPTLLSLARNGGLVPGLYLVRVTGHFLLLTLHGFGLAQVHDNRLSGAVLSVRTHGRCRVTHLARLPFGLV</sequence>
<dbReference type="Proteomes" id="UP001518989">
    <property type="component" value="Unassembled WGS sequence"/>
</dbReference>